<evidence type="ECO:0000313" key="1">
    <source>
        <dbReference type="EMBL" id="MDO1447241.1"/>
    </source>
</evidence>
<keyword evidence="2" id="KW-1185">Reference proteome</keyword>
<sequence length="218" mass="25106">MAQELQNSQLPADESKTLVLNSGHLKSYQSLDVHTGEVISKYKYLEGHPKQYRFDAKEGKFNINGTVKLSDTFTFQPIAWRIFEDDIMQMGRKKWAELFFVDDKQCVSVILFHGWSVENLFKLIEPLYYDDLTLADVVITATAQKKENTKITPKGVYYIADFAYKVADADKVKENKEFAADHKIYRVDTLTDVADYKAAHNFYNLYLHTPAEPSLKEA</sequence>
<proteinExistence type="predicted"/>
<accession>A0ABT8R563</accession>
<comment type="caution">
    <text evidence="1">The sequence shown here is derived from an EMBL/GenBank/DDBJ whole genome shotgun (WGS) entry which is preliminary data.</text>
</comment>
<organism evidence="1 2">
    <name type="scientific">Rhodocytophaga aerolata</name>
    <dbReference type="NCBI Taxonomy" id="455078"/>
    <lineage>
        <taxon>Bacteria</taxon>
        <taxon>Pseudomonadati</taxon>
        <taxon>Bacteroidota</taxon>
        <taxon>Cytophagia</taxon>
        <taxon>Cytophagales</taxon>
        <taxon>Rhodocytophagaceae</taxon>
        <taxon>Rhodocytophaga</taxon>
    </lineage>
</organism>
<protein>
    <submittedName>
        <fullName evidence="1">Uncharacterized protein</fullName>
    </submittedName>
</protein>
<dbReference type="Proteomes" id="UP001168528">
    <property type="component" value="Unassembled WGS sequence"/>
</dbReference>
<evidence type="ECO:0000313" key="2">
    <source>
        <dbReference type="Proteomes" id="UP001168528"/>
    </source>
</evidence>
<gene>
    <name evidence="1" type="ORF">Q0590_13305</name>
</gene>
<dbReference type="RefSeq" id="WP_302038041.1">
    <property type="nucleotide sequence ID" value="NZ_JAUKPO010000006.1"/>
</dbReference>
<reference evidence="1" key="1">
    <citation type="submission" date="2023-07" db="EMBL/GenBank/DDBJ databases">
        <title>The genome sequence of Rhodocytophaga aerolata KACC 12507.</title>
        <authorList>
            <person name="Zhang X."/>
        </authorList>
    </citation>
    <scope>NUCLEOTIDE SEQUENCE</scope>
    <source>
        <strain evidence="1">KACC 12507</strain>
    </source>
</reference>
<dbReference type="EMBL" id="JAUKPO010000006">
    <property type="protein sequence ID" value="MDO1447241.1"/>
    <property type="molecule type" value="Genomic_DNA"/>
</dbReference>
<name>A0ABT8R563_9BACT</name>